<feature type="transmembrane region" description="Helical" evidence="1">
    <location>
        <begin position="12"/>
        <end position="30"/>
    </location>
</feature>
<evidence type="ECO:0000256" key="1">
    <source>
        <dbReference type="SAM" id="Phobius"/>
    </source>
</evidence>
<dbReference type="Proteomes" id="UP000627715">
    <property type="component" value="Unassembled WGS sequence"/>
</dbReference>
<dbReference type="AlphaFoldDB" id="A0A916QM05"/>
<dbReference type="EMBL" id="BMIY01000014">
    <property type="protein sequence ID" value="GFZ83324.1"/>
    <property type="molecule type" value="Genomic_DNA"/>
</dbReference>
<proteinExistence type="predicted"/>
<name>A0A916QM05_9GAMM</name>
<keyword evidence="3" id="KW-1185">Reference proteome</keyword>
<comment type="caution">
    <text evidence="2">The sequence shown here is derived from an EMBL/GenBank/DDBJ whole genome shotgun (WGS) entry which is preliminary data.</text>
</comment>
<evidence type="ECO:0000313" key="3">
    <source>
        <dbReference type="Proteomes" id="UP000627715"/>
    </source>
</evidence>
<organism evidence="2 3">
    <name type="scientific">Pseudohongiella nitratireducens</name>
    <dbReference type="NCBI Taxonomy" id="1768907"/>
    <lineage>
        <taxon>Bacteria</taxon>
        <taxon>Pseudomonadati</taxon>
        <taxon>Pseudomonadota</taxon>
        <taxon>Gammaproteobacteria</taxon>
        <taxon>Pseudomonadales</taxon>
        <taxon>Pseudohongiellaceae</taxon>
        <taxon>Pseudohongiella</taxon>
    </lineage>
</organism>
<keyword evidence="1" id="KW-0472">Membrane</keyword>
<evidence type="ECO:0000313" key="2">
    <source>
        <dbReference type="EMBL" id="GFZ83324.1"/>
    </source>
</evidence>
<sequence>MTQSNKPKRPITILFLCVVTISILFIWGRIVQIKSVNYEARILSEAVQGQSREYNEVLLPSNMSDSSSKGSTGSKSSLPTVELGRAQELVIPYSSNALASRLELMGEDFRAVYLSVVSRYEHIFAEMDIDPQSAANLMHSIAESLFELQNMQFAFQAGEISREDYIALTSELSPGRFLRATLSDDQYRAYTELRLTEEIQAFASAIYDEMYRYTPNLDIATRDRVSMAYVRKAWEIPDMSHYSAGPEMFRYRNQYIMEVVIPEIIDMVASELSGNQLQEVMNYLEHKSLELERMNQNLSRN</sequence>
<reference evidence="2" key="2">
    <citation type="submission" date="2020-09" db="EMBL/GenBank/DDBJ databases">
        <authorList>
            <person name="Sun Q."/>
            <person name="Zhou Y."/>
        </authorList>
    </citation>
    <scope>NUCLEOTIDE SEQUENCE</scope>
    <source>
        <strain evidence="2">CGMCC 1.15425</strain>
    </source>
</reference>
<accession>A0A916QM05</accession>
<dbReference type="RefSeq" id="WP_157885629.1">
    <property type="nucleotide sequence ID" value="NZ_BMIY01000014.1"/>
</dbReference>
<keyword evidence="1" id="KW-1133">Transmembrane helix</keyword>
<protein>
    <submittedName>
        <fullName evidence="2">Uncharacterized protein</fullName>
    </submittedName>
</protein>
<reference evidence="2" key="1">
    <citation type="journal article" date="2014" name="Int. J. Syst. Evol. Microbiol.">
        <title>Complete genome sequence of Corynebacterium casei LMG S-19264T (=DSM 44701T), isolated from a smear-ripened cheese.</title>
        <authorList>
            <consortium name="US DOE Joint Genome Institute (JGI-PGF)"/>
            <person name="Walter F."/>
            <person name="Albersmeier A."/>
            <person name="Kalinowski J."/>
            <person name="Ruckert C."/>
        </authorList>
    </citation>
    <scope>NUCLEOTIDE SEQUENCE</scope>
    <source>
        <strain evidence="2">CGMCC 1.15425</strain>
    </source>
</reference>
<gene>
    <name evidence="2" type="ORF">GCM10011403_28660</name>
</gene>
<keyword evidence="1" id="KW-0812">Transmembrane</keyword>